<dbReference type="KEGG" id="haei:MUN82_22165"/>
<keyword evidence="2" id="KW-1185">Reference proteome</keyword>
<gene>
    <name evidence="1" type="ORF">MUN82_22165</name>
</gene>
<organism evidence="1 2">
    <name type="scientific">Hymenobacter aerilatus</name>
    <dbReference type="NCBI Taxonomy" id="2932251"/>
    <lineage>
        <taxon>Bacteria</taxon>
        <taxon>Pseudomonadati</taxon>
        <taxon>Bacteroidota</taxon>
        <taxon>Cytophagia</taxon>
        <taxon>Cytophagales</taxon>
        <taxon>Hymenobacteraceae</taxon>
        <taxon>Hymenobacter</taxon>
    </lineage>
</organism>
<sequence>MPTSPTSAGTTDGERYLAQLCQRSFLSLWNYSNPYTDEGKTPPANVGKELCDQLVIFGNHVIIFSDKDCAYPVTEDEQVNWSRYFKRAIWKSAAQIWGAESWLKRFPNRIYEDATCQRPLRATLPPPSDMKVHRVLVTHGVSAACQAIYEGMGSLLIDTSIVGDAHFQRHPQGPTTQPRELEIFTVGHLDPTRGYVHVFDDASLVTVLRTLDTIGLG</sequence>
<protein>
    <submittedName>
        <fullName evidence="1">Uncharacterized protein</fullName>
    </submittedName>
</protein>
<dbReference type="Proteomes" id="UP000829925">
    <property type="component" value="Plasmid unnamed1"/>
</dbReference>
<geneLocation type="plasmid" evidence="1 2">
    <name>unnamed1</name>
</geneLocation>
<evidence type="ECO:0000313" key="1">
    <source>
        <dbReference type="EMBL" id="UOR07745.1"/>
    </source>
</evidence>
<proteinExistence type="predicted"/>
<keyword evidence="1" id="KW-0614">Plasmid</keyword>
<accession>A0A8T9T0T3</accession>
<dbReference type="EMBL" id="CP095054">
    <property type="protein sequence ID" value="UOR07745.1"/>
    <property type="molecule type" value="Genomic_DNA"/>
</dbReference>
<dbReference type="AlphaFoldDB" id="A0A8T9T0T3"/>
<evidence type="ECO:0000313" key="2">
    <source>
        <dbReference type="Proteomes" id="UP000829925"/>
    </source>
</evidence>
<name>A0A8T9T0T3_9BACT</name>
<dbReference type="RefSeq" id="WP_245097734.1">
    <property type="nucleotide sequence ID" value="NZ_CP095054.1"/>
</dbReference>
<reference evidence="1 2" key="1">
    <citation type="submission" date="2022-04" db="EMBL/GenBank/DDBJ databases">
        <title>Hymenobacter sp. isolated from the air.</title>
        <authorList>
            <person name="Won M."/>
            <person name="Lee C.-M."/>
            <person name="Woen H.-Y."/>
            <person name="Kwon S.-W."/>
        </authorList>
    </citation>
    <scope>NUCLEOTIDE SEQUENCE [LARGE SCALE GENOMIC DNA]</scope>
    <source>
        <strain evidence="2">5413 J-13</strain>
        <plasmid evidence="1 2">unnamed1</plasmid>
    </source>
</reference>